<dbReference type="EMBL" id="JABEMA010000403">
    <property type="protein sequence ID" value="NNH24568.1"/>
    <property type="molecule type" value="Genomic_DNA"/>
</dbReference>
<feature type="compositionally biased region" description="Basic and acidic residues" evidence="1">
    <location>
        <begin position="38"/>
        <end position="64"/>
    </location>
</feature>
<dbReference type="RefSeq" id="WP_171204302.1">
    <property type="nucleotide sequence ID" value="NZ_JABEMA010000403.1"/>
</dbReference>
<dbReference type="Proteomes" id="UP000555552">
    <property type="component" value="Unassembled WGS sequence"/>
</dbReference>
<organism evidence="2 3">
    <name type="scientific">Pseudokineococcus marinus</name>
    <dbReference type="NCBI Taxonomy" id="351215"/>
    <lineage>
        <taxon>Bacteria</taxon>
        <taxon>Bacillati</taxon>
        <taxon>Actinomycetota</taxon>
        <taxon>Actinomycetes</taxon>
        <taxon>Kineosporiales</taxon>
        <taxon>Kineosporiaceae</taxon>
        <taxon>Pseudokineococcus</taxon>
    </lineage>
</organism>
<evidence type="ECO:0000313" key="3">
    <source>
        <dbReference type="Proteomes" id="UP000555552"/>
    </source>
</evidence>
<sequence>PGRALPLLEPSSTSLLAGAPQPPPPPMAWEVPGRVGTARRDAREADELEERRRRAAADRERAADVLRCTGG</sequence>
<reference evidence="2 3" key="1">
    <citation type="submission" date="2020-05" db="EMBL/GenBank/DDBJ databases">
        <title>MicrobeNet Type strains.</title>
        <authorList>
            <person name="Nicholson A.C."/>
        </authorList>
    </citation>
    <scope>NUCLEOTIDE SEQUENCE [LARGE SCALE GENOMIC DNA]</scope>
    <source>
        <strain evidence="2 3">JCM 14547</strain>
    </source>
</reference>
<name>A0A849C4M9_9ACTN</name>
<protein>
    <submittedName>
        <fullName evidence="2">Uncharacterized protein</fullName>
    </submittedName>
</protein>
<feature type="compositionally biased region" description="Low complexity" evidence="1">
    <location>
        <begin position="1"/>
        <end position="16"/>
    </location>
</feature>
<proteinExistence type="predicted"/>
<accession>A0A849C4M9</accession>
<keyword evidence="3" id="KW-1185">Reference proteome</keyword>
<feature type="region of interest" description="Disordered" evidence="1">
    <location>
        <begin position="1"/>
        <end position="71"/>
    </location>
</feature>
<feature type="non-terminal residue" evidence="2">
    <location>
        <position position="1"/>
    </location>
</feature>
<comment type="caution">
    <text evidence="2">The sequence shown here is derived from an EMBL/GenBank/DDBJ whole genome shotgun (WGS) entry which is preliminary data.</text>
</comment>
<evidence type="ECO:0000256" key="1">
    <source>
        <dbReference type="SAM" id="MobiDB-lite"/>
    </source>
</evidence>
<dbReference type="AlphaFoldDB" id="A0A849C4M9"/>
<gene>
    <name evidence="2" type="ORF">HLB09_16030</name>
</gene>
<evidence type="ECO:0000313" key="2">
    <source>
        <dbReference type="EMBL" id="NNH24568.1"/>
    </source>
</evidence>